<dbReference type="NCBIfam" id="NF008453">
    <property type="entry name" value="PRK11308.1"/>
    <property type="match status" value="2"/>
</dbReference>
<dbReference type="GO" id="GO:0005524">
    <property type="term" value="F:ATP binding"/>
    <property type="evidence" value="ECO:0007669"/>
    <property type="project" value="UniProtKB-KW"/>
</dbReference>
<proteinExistence type="inferred from homology"/>
<dbReference type="InterPro" id="IPR003439">
    <property type="entry name" value="ABC_transporter-like_ATP-bd"/>
</dbReference>
<keyword evidence="6 9" id="KW-0067">ATP-binding</keyword>
<dbReference type="Gene3D" id="3.40.50.300">
    <property type="entry name" value="P-loop containing nucleotide triphosphate hydrolases"/>
    <property type="match status" value="2"/>
</dbReference>
<evidence type="ECO:0000256" key="2">
    <source>
        <dbReference type="ARBA" id="ARBA00005417"/>
    </source>
</evidence>
<organism evidence="9 10">
    <name type="scientific">Labrys neptuniae</name>
    <dbReference type="NCBI Taxonomy" id="376174"/>
    <lineage>
        <taxon>Bacteria</taxon>
        <taxon>Pseudomonadati</taxon>
        <taxon>Pseudomonadota</taxon>
        <taxon>Alphaproteobacteria</taxon>
        <taxon>Hyphomicrobiales</taxon>
        <taxon>Xanthobacteraceae</taxon>
        <taxon>Labrys</taxon>
    </lineage>
</organism>
<accession>A0ABV3PXL1</accession>
<dbReference type="PROSITE" id="PS00211">
    <property type="entry name" value="ABC_TRANSPORTER_1"/>
    <property type="match status" value="2"/>
</dbReference>
<evidence type="ECO:0000256" key="7">
    <source>
        <dbReference type="ARBA" id="ARBA00023136"/>
    </source>
</evidence>
<evidence type="ECO:0000256" key="6">
    <source>
        <dbReference type="ARBA" id="ARBA00022840"/>
    </source>
</evidence>
<evidence type="ECO:0000313" key="10">
    <source>
        <dbReference type="Proteomes" id="UP001555786"/>
    </source>
</evidence>
<evidence type="ECO:0000256" key="5">
    <source>
        <dbReference type="ARBA" id="ARBA00022741"/>
    </source>
</evidence>
<dbReference type="NCBIfam" id="NF007739">
    <property type="entry name" value="PRK10419.1"/>
    <property type="match status" value="2"/>
</dbReference>
<evidence type="ECO:0000313" key="9">
    <source>
        <dbReference type="EMBL" id="MEW9310346.1"/>
    </source>
</evidence>
<evidence type="ECO:0000259" key="8">
    <source>
        <dbReference type="PROSITE" id="PS50893"/>
    </source>
</evidence>
<keyword evidence="3" id="KW-0813">Transport</keyword>
<dbReference type="InterPro" id="IPR050388">
    <property type="entry name" value="ABC_Ni/Peptide_Import"/>
</dbReference>
<dbReference type="InterPro" id="IPR017871">
    <property type="entry name" value="ABC_transporter-like_CS"/>
</dbReference>
<sequence length="542" mass="58126">MAIFSVDNLDVSFGTRRHPTRVVHGVSFAVEAGKTLAIVGESGSGKSVSLLAATGLLPPSAAVSGSARHRGTELLGLSVGRLRRLRGAQIGFVFQDPLSNLHPLKTIGSQIGEAITAHQRVGRSALRTRILDLLDEVGIRDPARRIDDYPHQFSGGMRQRVMIAMAIALGPDLLIADEPTTALDVTVQAAILTLLRQLQERHGMALIFVSHDLGVVNDIADDVVVMRGGSVVEQGPAARIYGAPKEPYTRLLLGAARHGLALGTAAPVETKPLLTVEGISRRFRRGGKAEGTLQALDRVSFALREGEILGVVGESGSGKSTIGRIVVGLDRPDEGQVRLGNNVYAHAGATTLTGQQRSAIQMVFQDPYGSLNPRRRIGAILAEPFIINTELSASQIRARIRDLVDVVELPQDVLDRYPAQLSGGQRQRIAIARAVALEPRVIVADEPVSALDITTQAKIIALLRSLRSRLGVSILFISHYLGVVADLCDRVLVLQAGRIVEEGATARVFRHPTQAYTQALIAAIPGRRAREADEPRRLAVHG</sequence>
<dbReference type="RefSeq" id="WP_367626781.1">
    <property type="nucleotide sequence ID" value="NZ_JBFNQD010000025.1"/>
</dbReference>
<dbReference type="InterPro" id="IPR003593">
    <property type="entry name" value="AAA+_ATPase"/>
</dbReference>
<keyword evidence="7" id="KW-0472">Membrane</keyword>
<dbReference type="Pfam" id="PF08352">
    <property type="entry name" value="oligo_HPY"/>
    <property type="match status" value="2"/>
</dbReference>
<name>A0ABV3PXL1_9HYPH</name>
<dbReference type="InterPro" id="IPR027417">
    <property type="entry name" value="P-loop_NTPase"/>
</dbReference>
<dbReference type="InterPro" id="IPR013563">
    <property type="entry name" value="Oligopep_ABC_C"/>
</dbReference>
<dbReference type="PANTHER" id="PTHR43297">
    <property type="entry name" value="OLIGOPEPTIDE TRANSPORT ATP-BINDING PROTEIN APPD"/>
    <property type="match status" value="1"/>
</dbReference>
<dbReference type="CDD" id="cd03257">
    <property type="entry name" value="ABC_NikE_OppD_transporters"/>
    <property type="match status" value="2"/>
</dbReference>
<protein>
    <submittedName>
        <fullName evidence="9">ABC transporter ATP-binding protein</fullName>
    </submittedName>
</protein>
<dbReference type="Proteomes" id="UP001555786">
    <property type="component" value="Unassembled WGS sequence"/>
</dbReference>
<reference evidence="9 10" key="1">
    <citation type="submission" date="2024-07" db="EMBL/GenBank/DDBJ databases">
        <title>Description of Labrys sedimenti sp. nov., isolated from a diclofenac-degrading enrichment culture.</title>
        <authorList>
            <person name="Tancsics A."/>
            <person name="Csepanyi A."/>
        </authorList>
    </citation>
    <scope>NUCLEOTIDE SEQUENCE [LARGE SCALE GENOMIC DNA]</scope>
    <source>
        <strain evidence="9 10">LMG 23578</strain>
    </source>
</reference>
<keyword evidence="4" id="KW-1003">Cell membrane</keyword>
<dbReference type="PANTHER" id="PTHR43297:SF2">
    <property type="entry name" value="DIPEPTIDE TRANSPORT ATP-BINDING PROTEIN DPPD"/>
    <property type="match status" value="1"/>
</dbReference>
<comment type="similarity">
    <text evidence="2">Belongs to the ABC transporter superfamily.</text>
</comment>
<comment type="caution">
    <text evidence="9">The sequence shown here is derived from an EMBL/GenBank/DDBJ whole genome shotgun (WGS) entry which is preliminary data.</text>
</comment>
<feature type="domain" description="ABC transporter" evidence="8">
    <location>
        <begin position="274"/>
        <end position="521"/>
    </location>
</feature>
<keyword evidence="10" id="KW-1185">Reference proteome</keyword>
<feature type="domain" description="ABC transporter" evidence="8">
    <location>
        <begin position="6"/>
        <end position="253"/>
    </location>
</feature>
<dbReference type="EMBL" id="JBFNQD010000025">
    <property type="protein sequence ID" value="MEW9310346.1"/>
    <property type="molecule type" value="Genomic_DNA"/>
</dbReference>
<dbReference type="Pfam" id="PF00005">
    <property type="entry name" value="ABC_tran"/>
    <property type="match status" value="2"/>
</dbReference>
<evidence type="ECO:0000256" key="3">
    <source>
        <dbReference type="ARBA" id="ARBA00022448"/>
    </source>
</evidence>
<dbReference type="SMART" id="SM00382">
    <property type="entry name" value="AAA"/>
    <property type="match status" value="2"/>
</dbReference>
<gene>
    <name evidence="9" type="ORF">ABXS05_32710</name>
</gene>
<evidence type="ECO:0000256" key="4">
    <source>
        <dbReference type="ARBA" id="ARBA00022475"/>
    </source>
</evidence>
<keyword evidence="5" id="KW-0547">Nucleotide-binding</keyword>
<evidence type="ECO:0000256" key="1">
    <source>
        <dbReference type="ARBA" id="ARBA00004417"/>
    </source>
</evidence>
<dbReference type="SUPFAM" id="SSF52540">
    <property type="entry name" value="P-loop containing nucleoside triphosphate hydrolases"/>
    <property type="match status" value="2"/>
</dbReference>
<comment type="subcellular location">
    <subcellularLocation>
        <location evidence="1">Cell inner membrane</location>
        <topology evidence="1">Peripheral membrane protein</topology>
    </subcellularLocation>
</comment>
<dbReference type="PROSITE" id="PS50893">
    <property type="entry name" value="ABC_TRANSPORTER_2"/>
    <property type="match status" value="2"/>
</dbReference>